<keyword evidence="1" id="KW-1133">Transmembrane helix</keyword>
<proteinExistence type="predicted"/>
<feature type="transmembrane region" description="Helical" evidence="1">
    <location>
        <begin position="234"/>
        <end position="257"/>
    </location>
</feature>
<feature type="transmembrane region" description="Helical" evidence="1">
    <location>
        <begin position="126"/>
        <end position="150"/>
    </location>
</feature>
<evidence type="ECO:0000313" key="3">
    <source>
        <dbReference type="Proteomes" id="UP001152747"/>
    </source>
</evidence>
<dbReference type="PANTHER" id="PTHR22941:SF307">
    <property type="entry name" value="SERPENTINE RECEPTOR, CLASS H"/>
    <property type="match status" value="1"/>
</dbReference>
<feature type="transmembrane region" description="Helical" evidence="1">
    <location>
        <begin position="92"/>
        <end position="114"/>
    </location>
</feature>
<keyword evidence="1" id="KW-0472">Membrane</keyword>
<dbReference type="Pfam" id="PF10318">
    <property type="entry name" value="7TM_GPCR_Srh"/>
    <property type="match status" value="2"/>
</dbReference>
<dbReference type="InterPro" id="IPR053220">
    <property type="entry name" value="Nematode_rcpt-like_serp_H"/>
</dbReference>
<comment type="caution">
    <text evidence="2">The sequence shown here is derived from an EMBL/GenBank/DDBJ whole genome shotgun (WGS) entry which is preliminary data.</text>
</comment>
<name>A0A9P1N1F3_9PELO</name>
<dbReference type="AlphaFoldDB" id="A0A9P1N1F3"/>
<dbReference type="PANTHER" id="PTHR22941">
    <property type="entry name" value="SERPENTINE RECEPTOR"/>
    <property type="match status" value="1"/>
</dbReference>
<evidence type="ECO:0000256" key="1">
    <source>
        <dbReference type="SAM" id="Phobius"/>
    </source>
</evidence>
<feature type="transmembrane region" description="Helical" evidence="1">
    <location>
        <begin position="190"/>
        <end position="213"/>
    </location>
</feature>
<dbReference type="InterPro" id="IPR019422">
    <property type="entry name" value="7TM_GPCR_serpentine_rcpt_Srh"/>
</dbReference>
<reference evidence="2" key="1">
    <citation type="submission" date="2022-11" db="EMBL/GenBank/DDBJ databases">
        <authorList>
            <person name="Kikuchi T."/>
        </authorList>
    </citation>
    <scope>NUCLEOTIDE SEQUENCE</scope>
    <source>
        <strain evidence="2">PS1010</strain>
    </source>
</reference>
<keyword evidence="3" id="KW-1185">Reference proteome</keyword>
<dbReference type="EMBL" id="CANHGI010000004">
    <property type="protein sequence ID" value="CAI5447925.1"/>
    <property type="molecule type" value="Genomic_DNA"/>
</dbReference>
<feature type="transmembrane region" description="Helical" evidence="1">
    <location>
        <begin position="291"/>
        <end position="310"/>
    </location>
</feature>
<organism evidence="2 3">
    <name type="scientific">Caenorhabditis angaria</name>
    <dbReference type="NCBI Taxonomy" id="860376"/>
    <lineage>
        <taxon>Eukaryota</taxon>
        <taxon>Metazoa</taxon>
        <taxon>Ecdysozoa</taxon>
        <taxon>Nematoda</taxon>
        <taxon>Chromadorea</taxon>
        <taxon>Rhabditida</taxon>
        <taxon>Rhabditina</taxon>
        <taxon>Rhabditomorpha</taxon>
        <taxon>Rhabditoidea</taxon>
        <taxon>Rhabditidae</taxon>
        <taxon>Peloderinae</taxon>
        <taxon>Caenorhabditis</taxon>
    </lineage>
</organism>
<accession>A0A9P1N1F3</accession>
<protein>
    <submittedName>
        <fullName evidence="2">Uncharacterized protein</fullName>
    </submittedName>
</protein>
<feature type="transmembrane region" description="Helical" evidence="1">
    <location>
        <begin position="12"/>
        <end position="33"/>
    </location>
</feature>
<keyword evidence="1" id="KW-0812">Transmembrane</keyword>
<dbReference type="Proteomes" id="UP001152747">
    <property type="component" value="Unassembled WGS sequence"/>
</dbReference>
<gene>
    <name evidence="2" type="ORF">CAMP_LOCUS10562</name>
</gene>
<sequence length="342" mass="39263">MNSASSPDFLNISYNIISISSIPIYILGFYCVLTKCPKSGIILKWCLLISCFWCCLMDCFVNILIHPMILFPQYCIYTLGPFTMYFDVSQEFQVFMFFFTFSGVSTSCICNIGNRYHHIKNIRIRPIIFHASICLLNLCFQILFMIALFINVPDQQSALQVVFSSLPNLPPIFHLMTPPFVLSLNKSSTLLKITVIGLLIIGQYLTFFGFVYYELFLITNSSMSIATRKLQKSLFIDVTIQSLVPIVSMTIPFSYFIGAGIYNYHNQGILHKMREELFLIVSKLFPALNNISFISFGLHGIINGITMLLIHKPFRQFMFCYSDKIRKTEVPIISAWVDRKTL</sequence>
<feature type="transmembrane region" description="Helical" evidence="1">
    <location>
        <begin position="45"/>
        <end position="72"/>
    </location>
</feature>
<evidence type="ECO:0000313" key="2">
    <source>
        <dbReference type="EMBL" id="CAI5447925.1"/>
    </source>
</evidence>